<dbReference type="Gene3D" id="3.40.50.1980">
    <property type="entry name" value="Nitrogenase molybdenum iron protein domain"/>
    <property type="match status" value="2"/>
</dbReference>
<keyword evidence="14" id="KW-1185">Reference proteome</keyword>
<feature type="binding site" evidence="6 10">
    <location>
        <position position="262"/>
    </location>
    <ligand>
        <name>substrate</name>
    </ligand>
</feature>
<feature type="binding site" evidence="6 10">
    <location>
        <position position="418"/>
    </location>
    <ligand>
        <name>substrate</name>
    </ligand>
</feature>
<reference evidence="13 14" key="1">
    <citation type="submission" date="2017-07" db="EMBL/GenBank/DDBJ databases">
        <title>Complete genome sequence of Oryzomicrobium terrae TPP412.</title>
        <authorList>
            <person name="Chiu L.-W."/>
            <person name="Lo K.-J."/>
            <person name="Tsai Y.-M."/>
            <person name="Lin S.-S."/>
            <person name="Kuo C.-H."/>
            <person name="Liu C.-T."/>
        </authorList>
    </citation>
    <scope>NUCLEOTIDE SEQUENCE [LARGE SCALE GENOMIC DNA]</scope>
    <source>
        <strain evidence="13 14">TPP412</strain>
    </source>
</reference>
<dbReference type="Proteomes" id="UP000323671">
    <property type="component" value="Chromosome"/>
</dbReference>
<feature type="binding site" evidence="6 10">
    <location>
        <position position="364"/>
    </location>
    <ligand>
        <name>substrate</name>
    </ligand>
</feature>
<dbReference type="SUPFAM" id="SSF53720">
    <property type="entry name" value="ALDH-like"/>
    <property type="match status" value="1"/>
</dbReference>
<comment type="similarity">
    <text evidence="1 6 7 12">Belongs to the histidinol dehydrogenase family.</text>
</comment>
<dbReference type="FunFam" id="3.40.50.1980:FF:000026">
    <property type="entry name" value="Histidinol dehydrogenase"/>
    <property type="match status" value="1"/>
</dbReference>
<dbReference type="CDD" id="cd06572">
    <property type="entry name" value="Histidinol_dh"/>
    <property type="match status" value="1"/>
</dbReference>
<keyword evidence="5 6" id="KW-0368">Histidine biosynthesis</keyword>
<gene>
    <name evidence="6 13" type="primary">hisD</name>
    <name evidence="13" type="ORF">OTERR_24360</name>
</gene>
<proteinExistence type="inferred from homology"/>
<comment type="cofactor">
    <cofactor evidence="6 11">
        <name>Zn(2+)</name>
        <dbReference type="ChEBI" id="CHEBI:29105"/>
    </cofactor>
    <text evidence="6 11">Binds 1 zinc ion per subunit.</text>
</comment>
<evidence type="ECO:0000256" key="11">
    <source>
        <dbReference type="PIRSR" id="PIRSR000099-4"/>
    </source>
</evidence>
<dbReference type="GO" id="GO:0004399">
    <property type="term" value="F:histidinol dehydrogenase activity"/>
    <property type="evidence" value="ECO:0007669"/>
    <property type="project" value="UniProtKB-UniRule"/>
</dbReference>
<evidence type="ECO:0000256" key="4">
    <source>
        <dbReference type="ARBA" id="ARBA00023002"/>
    </source>
</evidence>
<dbReference type="InterPro" id="IPR012131">
    <property type="entry name" value="Hstdl_DH"/>
</dbReference>
<keyword evidence="3 6" id="KW-0862">Zinc</keyword>
<dbReference type="PANTHER" id="PTHR21256">
    <property type="entry name" value="HISTIDINOL DEHYDROGENASE HDH"/>
    <property type="match status" value="1"/>
</dbReference>
<dbReference type="EC" id="1.1.1.23" evidence="6"/>
<dbReference type="HAMAP" id="MF_01024">
    <property type="entry name" value="HisD"/>
    <property type="match status" value="1"/>
</dbReference>
<dbReference type="InterPro" id="IPR022695">
    <property type="entry name" value="Histidinol_DH_monofunct"/>
</dbReference>
<dbReference type="AlphaFoldDB" id="A0A5C1EAH2"/>
<dbReference type="PRINTS" id="PR00083">
    <property type="entry name" value="HOLDHDRGNASE"/>
</dbReference>
<feature type="active site" description="Proton acceptor" evidence="6 8">
    <location>
        <position position="330"/>
    </location>
</feature>
<accession>A0A5C1EAH2</accession>
<evidence type="ECO:0000313" key="13">
    <source>
        <dbReference type="EMBL" id="QEL65912.1"/>
    </source>
</evidence>
<evidence type="ECO:0000256" key="5">
    <source>
        <dbReference type="ARBA" id="ARBA00023102"/>
    </source>
</evidence>
<feature type="binding site" evidence="6 9">
    <location>
        <position position="133"/>
    </location>
    <ligand>
        <name>NAD(+)</name>
        <dbReference type="ChEBI" id="CHEBI:57540"/>
    </ligand>
</feature>
<feature type="binding site" evidence="6 9">
    <location>
        <position position="194"/>
    </location>
    <ligand>
        <name>NAD(+)</name>
        <dbReference type="ChEBI" id="CHEBI:57540"/>
    </ligand>
</feature>
<keyword evidence="4 6" id="KW-0560">Oxidoreductase</keyword>
<sequence>MVNIKRLDSRAADFDARLKALLAFESAQDEGIEATVAAILADVKARGDVAVVDYTNRFDRLAVAGMAALELPQAELRAALDGLPAERRAALETAAARIRTFHEKQKADGWTYTEADGTVLGQMVTPLDRVGLYVPGGKAAYPSSVLMNAIPAKVAGVKELIMVVPTPGGEKNALVLAAAALAGVDRVFTIGGAQAVAALAFGTASVPQVDKIVGPGNAYVACAKRRVFGIVGIDMVAGPSEILVIADGSTDPDWVAMDLFSQAEHDELAQSILISPDAAYLDKVAASIEKLLPTMPRAEVIRTALENRGALIAVADMDDACAIANRVAPEHLELSLVDADPWVAKLHHAGAIFIGPYTSESLGDYCAGPNHVLPTSGSARFSSPLGVYDFQKRTSLIKVSRAGAQTLGRIASTLAGGEGLPAHAKSAEYRLD</sequence>
<evidence type="ECO:0000256" key="3">
    <source>
        <dbReference type="ARBA" id="ARBA00022833"/>
    </source>
</evidence>
<feature type="binding site" evidence="6 11">
    <location>
        <position position="265"/>
    </location>
    <ligand>
        <name>Zn(2+)</name>
        <dbReference type="ChEBI" id="CHEBI:29105"/>
    </ligand>
</feature>
<dbReference type="GO" id="GO:0000105">
    <property type="term" value="P:L-histidine biosynthetic process"/>
    <property type="evidence" value="ECO:0007669"/>
    <property type="project" value="UniProtKB-UniRule"/>
</dbReference>
<dbReference type="UniPathway" id="UPA00031">
    <property type="reaction ID" value="UER00014"/>
</dbReference>
<dbReference type="FunFam" id="3.40.50.1980:FF:000001">
    <property type="entry name" value="Histidinol dehydrogenase"/>
    <property type="match status" value="1"/>
</dbReference>
<comment type="catalytic activity">
    <reaction evidence="6">
        <text>L-histidinol + 2 NAD(+) + H2O = L-histidine + 2 NADH + 3 H(+)</text>
        <dbReference type="Rhea" id="RHEA:20641"/>
        <dbReference type="ChEBI" id="CHEBI:15377"/>
        <dbReference type="ChEBI" id="CHEBI:15378"/>
        <dbReference type="ChEBI" id="CHEBI:57540"/>
        <dbReference type="ChEBI" id="CHEBI:57595"/>
        <dbReference type="ChEBI" id="CHEBI:57699"/>
        <dbReference type="ChEBI" id="CHEBI:57945"/>
        <dbReference type="EC" id="1.1.1.23"/>
    </reaction>
</comment>
<feature type="binding site" evidence="6 11">
    <location>
        <position position="262"/>
    </location>
    <ligand>
        <name>Zn(2+)</name>
        <dbReference type="ChEBI" id="CHEBI:29105"/>
    </ligand>
</feature>
<feature type="binding site" evidence="6 10">
    <location>
        <position position="331"/>
    </location>
    <ligand>
        <name>substrate</name>
    </ligand>
</feature>
<feature type="binding site" evidence="6 11">
    <location>
        <position position="423"/>
    </location>
    <ligand>
        <name>Zn(2+)</name>
        <dbReference type="ChEBI" id="CHEBI:29105"/>
    </ligand>
</feature>
<evidence type="ECO:0000256" key="7">
    <source>
        <dbReference type="PIRNR" id="PIRNR000099"/>
    </source>
</evidence>
<protein>
    <recommendedName>
        <fullName evidence="6">Histidinol dehydrogenase</fullName>
        <shortName evidence="6">HDH</shortName>
        <ecNumber evidence="6">1.1.1.23</ecNumber>
    </recommendedName>
</protein>
<dbReference type="InterPro" id="IPR016161">
    <property type="entry name" value="Ald_DH/histidinol_DH"/>
</dbReference>
<evidence type="ECO:0000256" key="1">
    <source>
        <dbReference type="ARBA" id="ARBA00010178"/>
    </source>
</evidence>
<keyword evidence="6" id="KW-0028">Amino-acid biosynthesis</keyword>
<feature type="binding site" evidence="6 10">
    <location>
        <position position="265"/>
    </location>
    <ligand>
        <name>substrate</name>
    </ligand>
</feature>
<evidence type="ECO:0000256" key="8">
    <source>
        <dbReference type="PIRSR" id="PIRSR000099-1"/>
    </source>
</evidence>
<comment type="function">
    <text evidence="6">Catalyzes the sequential NAD-dependent oxidations of L-histidinol to L-histidinaldehyde and then to L-histidine.</text>
</comment>
<name>A0A5C1EAH2_9RHOO</name>
<dbReference type="PROSITE" id="PS00611">
    <property type="entry name" value="HISOL_DEHYDROGENASE"/>
    <property type="match status" value="1"/>
</dbReference>
<dbReference type="KEGG" id="otr:OTERR_24360"/>
<comment type="pathway">
    <text evidence="6">Amino-acid biosynthesis; L-histidine biosynthesis; L-histidine from 5-phospho-alpha-D-ribose 1-diphosphate: step 9/9.</text>
</comment>
<dbReference type="GO" id="GO:0005829">
    <property type="term" value="C:cytosol"/>
    <property type="evidence" value="ECO:0007669"/>
    <property type="project" value="TreeGrafter"/>
</dbReference>
<dbReference type="PIRSF" id="PIRSF000099">
    <property type="entry name" value="Histidinol_dh"/>
    <property type="match status" value="1"/>
</dbReference>
<evidence type="ECO:0000256" key="12">
    <source>
        <dbReference type="RuleBase" id="RU004175"/>
    </source>
</evidence>
<dbReference type="NCBIfam" id="TIGR00069">
    <property type="entry name" value="hisD"/>
    <property type="match status" value="1"/>
</dbReference>
<evidence type="ECO:0000256" key="2">
    <source>
        <dbReference type="ARBA" id="ARBA00022723"/>
    </source>
</evidence>
<dbReference type="Gene3D" id="1.20.5.1300">
    <property type="match status" value="1"/>
</dbReference>
<evidence type="ECO:0000256" key="6">
    <source>
        <dbReference type="HAMAP-Rule" id="MF_01024"/>
    </source>
</evidence>
<feature type="binding site" evidence="6 11">
    <location>
        <position position="364"/>
    </location>
    <ligand>
        <name>Zn(2+)</name>
        <dbReference type="ChEBI" id="CHEBI:29105"/>
    </ligand>
</feature>
<organism evidence="13 14">
    <name type="scientific">Oryzomicrobium terrae</name>
    <dbReference type="NCBI Taxonomy" id="1735038"/>
    <lineage>
        <taxon>Bacteria</taxon>
        <taxon>Pseudomonadati</taxon>
        <taxon>Pseudomonadota</taxon>
        <taxon>Betaproteobacteria</taxon>
        <taxon>Rhodocyclales</taxon>
        <taxon>Rhodocyclaceae</taxon>
        <taxon>Oryzomicrobium</taxon>
    </lineage>
</organism>
<evidence type="ECO:0000256" key="9">
    <source>
        <dbReference type="PIRSR" id="PIRSR000099-2"/>
    </source>
</evidence>
<dbReference type="EMBL" id="CP022579">
    <property type="protein sequence ID" value="QEL65912.1"/>
    <property type="molecule type" value="Genomic_DNA"/>
</dbReference>
<dbReference type="Pfam" id="PF00815">
    <property type="entry name" value="Histidinol_dh"/>
    <property type="match status" value="1"/>
</dbReference>
<feature type="binding site" evidence="6 9">
    <location>
        <position position="217"/>
    </location>
    <ligand>
        <name>NAD(+)</name>
        <dbReference type="ChEBI" id="CHEBI:57540"/>
    </ligand>
</feature>
<dbReference type="GO" id="GO:0051287">
    <property type="term" value="F:NAD binding"/>
    <property type="evidence" value="ECO:0007669"/>
    <property type="project" value="InterPro"/>
</dbReference>
<dbReference type="PANTHER" id="PTHR21256:SF2">
    <property type="entry name" value="HISTIDINE BIOSYNTHESIS TRIFUNCTIONAL PROTEIN"/>
    <property type="match status" value="1"/>
</dbReference>
<feature type="active site" description="Proton acceptor" evidence="6 8">
    <location>
        <position position="331"/>
    </location>
</feature>
<keyword evidence="6 9" id="KW-0520">NAD</keyword>
<feature type="binding site" evidence="6 10">
    <location>
        <position position="423"/>
    </location>
    <ligand>
        <name>substrate</name>
    </ligand>
</feature>
<keyword evidence="2 6" id="KW-0479">Metal-binding</keyword>
<feature type="binding site" evidence="6 10">
    <location>
        <position position="240"/>
    </location>
    <ligand>
        <name>substrate</name>
    </ligand>
</feature>
<evidence type="ECO:0000256" key="10">
    <source>
        <dbReference type="PIRSR" id="PIRSR000099-3"/>
    </source>
</evidence>
<dbReference type="GO" id="GO:0008270">
    <property type="term" value="F:zinc ion binding"/>
    <property type="evidence" value="ECO:0007669"/>
    <property type="project" value="UniProtKB-UniRule"/>
</dbReference>
<evidence type="ECO:0000313" key="14">
    <source>
        <dbReference type="Proteomes" id="UP000323671"/>
    </source>
</evidence>
<dbReference type="InterPro" id="IPR001692">
    <property type="entry name" value="Histidinol_DH_CS"/>
</dbReference>